<dbReference type="GO" id="GO:0004967">
    <property type="term" value="F:glucagon receptor activity"/>
    <property type="evidence" value="ECO:0007669"/>
    <property type="project" value="TreeGrafter"/>
</dbReference>
<feature type="transmembrane region" description="Helical" evidence="1">
    <location>
        <begin position="20"/>
        <end position="42"/>
    </location>
</feature>
<evidence type="ECO:0000313" key="4">
    <source>
        <dbReference type="Proteomes" id="UP000694380"/>
    </source>
</evidence>
<dbReference type="OMA" id="PWLENGK"/>
<dbReference type="InterPro" id="IPR050332">
    <property type="entry name" value="GPCR_2"/>
</dbReference>
<feature type="domain" description="G-protein coupled receptors family 2 profile 1" evidence="2">
    <location>
        <begin position="54"/>
        <end position="104"/>
    </location>
</feature>
<name>A0A8C3IJN5_CHRPI</name>
<dbReference type="GO" id="GO:0005886">
    <property type="term" value="C:plasma membrane"/>
    <property type="evidence" value="ECO:0007669"/>
    <property type="project" value="TreeGrafter"/>
</dbReference>
<keyword evidence="1" id="KW-0812">Transmembrane</keyword>
<proteinExistence type="predicted"/>
<keyword evidence="1" id="KW-0472">Membrane</keyword>
<dbReference type="PROSITE" id="PS00649">
    <property type="entry name" value="G_PROTEIN_RECEP_F2_1"/>
    <property type="match status" value="1"/>
</dbReference>
<evidence type="ECO:0000256" key="1">
    <source>
        <dbReference type="SAM" id="Phobius"/>
    </source>
</evidence>
<dbReference type="SUPFAM" id="SSF111418">
    <property type="entry name" value="Hormone receptor domain"/>
    <property type="match status" value="1"/>
</dbReference>
<dbReference type="GO" id="GO:0017046">
    <property type="term" value="F:peptide hormone binding"/>
    <property type="evidence" value="ECO:0007669"/>
    <property type="project" value="TreeGrafter"/>
</dbReference>
<keyword evidence="1" id="KW-1133">Transmembrane helix</keyword>
<accession>A0A8C3IJN5</accession>
<dbReference type="Proteomes" id="UP000694380">
    <property type="component" value="Unplaced"/>
</dbReference>
<dbReference type="Pfam" id="PF02793">
    <property type="entry name" value="HRM"/>
    <property type="match status" value="1"/>
</dbReference>
<dbReference type="InterPro" id="IPR036445">
    <property type="entry name" value="GPCR_2_extracell_dom_sf"/>
</dbReference>
<organism evidence="3 4">
    <name type="scientific">Chrysemys picta bellii</name>
    <name type="common">Western painted turtle</name>
    <name type="synonym">Emys bellii</name>
    <dbReference type="NCBI Taxonomy" id="8478"/>
    <lineage>
        <taxon>Eukaryota</taxon>
        <taxon>Metazoa</taxon>
        <taxon>Chordata</taxon>
        <taxon>Craniata</taxon>
        <taxon>Vertebrata</taxon>
        <taxon>Euteleostomi</taxon>
        <taxon>Archelosauria</taxon>
        <taxon>Testudinata</taxon>
        <taxon>Testudines</taxon>
        <taxon>Cryptodira</taxon>
        <taxon>Durocryptodira</taxon>
        <taxon>Testudinoidea</taxon>
        <taxon>Emydidae</taxon>
        <taxon>Chrysemys</taxon>
    </lineage>
</organism>
<dbReference type="PROSITE" id="PS50227">
    <property type="entry name" value="G_PROTEIN_RECEP_F2_3"/>
    <property type="match status" value="1"/>
</dbReference>
<reference evidence="3" key="2">
    <citation type="submission" date="2025-09" db="UniProtKB">
        <authorList>
            <consortium name="Ensembl"/>
        </authorList>
    </citation>
    <scope>IDENTIFICATION</scope>
</reference>
<dbReference type="PANTHER" id="PTHR45620:SF23">
    <property type="entry name" value="GLUCAGON-LIKE PEPTIDE 2 RECEPTOR"/>
    <property type="match status" value="1"/>
</dbReference>
<dbReference type="AlphaFoldDB" id="A0A8C3IJN5"/>
<dbReference type="Ensembl" id="ENSCPBT00000039777.1">
    <property type="protein sequence ID" value="ENSCPBP00000033904.1"/>
    <property type="gene ID" value="ENSCPBG00000023670.1"/>
</dbReference>
<dbReference type="PANTHER" id="PTHR45620">
    <property type="entry name" value="PDF RECEPTOR-LIKE PROTEIN-RELATED"/>
    <property type="match status" value="1"/>
</dbReference>
<dbReference type="InterPro" id="IPR017983">
    <property type="entry name" value="GPCR_2_secretin-like_CS"/>
</dbReference>
<evidence type="ECO:0000259" key="2">
    <source>
        <dbReference type="PROSITE" id="PS50227"/>
    </source>
</evidence>
<dbReference type="GO" id="GO:0007188">
    <property type="term" value="P:adenylate cyclase-modulating G protein-coupled receptor signaling pathway"/>
    <property type="evidence" value="ECO:0007669"/>
    <property type="project" value="TreeGrafter"/>
</dbReference>
<dbReference type="Gene3D" id="4.10.1240.10">
    <property type="entry name" value="GPCR, family 2, extracellular hormone receptor domain"/>
    <property type="match status" value="1"/>
</dbReference>
<protein>
    <recommendedName>
        <fullName evidence="2">G-protein coupled receptors family 2 profile 1 domain-containing protein</fullName>
    </recommendedName>
</protein>
<dbReference type="InterPro" id="IPR001879">
    <property type="entry name" value="GPCR_2_extracellular_dom"/>
</dbReference>
<keyword evidence="4" id="KW-1185">Reference proteome</keyword>
<evidence type="ECO:0000313" key="3">
    <source>
        <dbReference type="Ensembl" id="ENSCPBP00000033904.1"/>
    </source>
</evidence>
<dbReference type="GeneTree" id="ENSGT00940000158127"/>
<reference evidence="3" key="1">
    <citation type="submission" date="2025-08" db="UniProtKB">
        <authorList>
            <consortium name="Ensembl"/>
        </authorList>
    </citation>
    <scope>IDENTIFICATION</scope>
</reference>
<sequence>MGISTYSGLCSNMWFYSRTSLGSVSIVMTVFVVKQVLGSLLAKTTTKWLNYKNDCLKTLQESAVETGIYCKGTFDQLVCWPYSLPGNVSVPCPSYLPWLENGNVISLFLKDSYQESSLQEGVVSAGSTVLELPGGLLGPILHHLLPG</sequence>